<comment type="caution">
    <text evidence="2">The sequence shown here is derived from an EMBL/GenBank/DDBJ whole genome shotgun (WGS) entry which is preliminary data.</text>
</comment>
<protein>
    <submittedName>
        <fullName evidence="2">Flagellar protein FlhE</fullName>
    </submittedName>
</protein>
<sequence length="133" mass="14005">MRLCHGLVLMLLSGGAYAASGSWSADDTGPGISWRGVAASSPPLAPSGAVPAQASIREVVWRFQLLNPSPDGLRVKLCTPQRCIWLGSAHGRSNALSGAPAGAPLRFVYHVEGKGVLYPPLRVTSNQVIVNYQ</sequence>
<evidence type="ECO:0000313" key="3">
    <source>
        <dbReference type="Proteomes" id="UP000254848"/>
    </source>
</evidence>
<keyword evidence="1" id="KW-0732">Signal</keyword>
<feature type="signal peptide" evidence="1">
    <location>
        <begin position="1"/>
        <end position="18"/>
    </location>
</feature>
<keyword evidence="2" id="KW-0282">Flagellum</keyword>
<proteinExistence type="predicted"/>
<feature type="chain" id="PRO_5016811707" evidence="1">
    <location>
        <begin position="19"/>
        <end position="133"/>
    </location>
</feature>
<evidence type="ECO:0000313" key="2">
    <source>
        <dbReference type="EMBL" id="RDK96755.1"/>
    </source>
</evidence>
<keyword evidence="2" id="KW-0966">Cell projection</keyword>
<keyword evidence="2" id="KW-0969">Cilium</keyword>
<reference evidence="2 3" key="1">
    <citation type="submission" date="2018-07" db="EMBL/GenBank/DDBJ databases">
        <title>Genomic Encyclopedia of Type Strains, Phase IV (KMG-IV): sequencing the most valuable type-strain genomes for metagenomic binning, comparative biology and taxonomic classification.</title>
        <authorList>
            <person name="Goeker M."/>
        </authorList>
    </citation>
    <scope>NUCLEOTIDE SEQUENCE [LARGE SCALE GENOMIC DNA]</scope>
    <source>
        <strain evidence="2 3">DSM 103736</strain>
    </source>
</reference>
<dbReference type="InterPro" id="IPR009420">
    <property type="entry name" value="FlhE"/>
</dbReference>
<gene>
    <name evidence="2" type="ORF">C8D90_101191</name>
</gene>
<accession>A0A370R3W5</accession>
<organism evidence="2 3">
    <name type="scientific">Enterobacillus tribolii</name>
    <dbReference type="NCBI Taxonomy" id="1487935"/>
    <lineage>
        <taxon>Bacteria</taxon>
        <taxon>Pseudomonadati</taxon>
        <taxon>Pseudomonadota</taxon>
        <taxon>Gammaproteobacteria</taxon>
        <taxon>Enterobacterales</taxon>
        <taxon>Hafniaceae</taxon>
        <taxon>Enterobacillus</taxon>
    </lineage>
</organism>
<dbReference type="RefSeq" id="WP_115456546.1">
    <property type="nucleotide sequence ID" value="NZ_QRAP01000001.1"/>
</dbReference>
<dbReference type="Pfam" id="PF06366">
    <property type="entry name" value="FlhE"/>
    <property type="match status" value="1"/>
</dbReference>
<evidence type="ECO:0000256" key="1">
    <source>
        <dbReference type="SAM" id="SignalP"/>
    </source>
</evidence>
<dbReference type="OrthoDB" id="6521367at2"/>
<name>A0A370R3W5_9GAMM</name>
<dbReference type="EMBL" id="QRAP01000001">
    <property type="protein sequence ID" value="RDK96755.1"/>
    <property type="molecule type" value="Genomic_DNA"/>
</dbReference>
<dbReference type="Proteomes" id="UP000254848">
    <property type="component" value="Unassembled WGS sequence"/>
</dbReference>
<keyword evidence="3" id="KW-1185">Reference proteome</keyword>
<dbReference type="AlphaFoldDB" id="A0A370R3W5"/>